<dbReference type="SUPFAM" id="SSF81321">
    <property type="entry name" value="Family A G protein-coupled receptor-like"/>
    <property type="match status" value="1"/>
</dbReference>
<dbReference type="InterPro" id="IPR000276">
    <property type="entry name" value="GPCR_Rhodpsn"/>
</dbReference>
<evidence type="ECO:0000256" key="3">
    <source>
        <dbReference type="ARBA" id="ARBA00022692"/>
    </source>
</evidence>
<feature type="transmembrane region" description="Helical" evidence="7">
    <location>
        <begin position="222"/>
        <end position="244"/>
    </location>
</feature>
<dbReference type="Proteomes" id="UP001249851">
    <property type="component" value="Unassembled WGS sequence"/>
</dbReference>
<feature type="domain" description="G-protein coupled receptors family 1 profile" evidence="8">
    <location>
        <begin position="29"/>
        <end position="273"/>
    </location>
</feature>
<dbReference type="PRINTS" id="PR00237">
    <property type="entry name" value="GPCRRHODOPSN"/>
</dbReference>
<evidence type="ECO:0000313" key="9">
    <source>
        <dbReference type="EMBL" id="KAK2572289.1"/>
    </source>
</evidence>
<feature type="transmembrane region" description="Helical" evidence="7">
    <location>
        <begin position="135"/>
        <end position="154"/>
    </location>
</feature>
<protein>
    <submittedName>
        <fullName evidence="9">Octopamine receptor beta-1R</fullName>
    </submittedName>
</protein>
<keyword evidence="6 9" id="KW-0675">Receptor</keyword>
<dbReference type="PROSITE" id="PS50262">
    <property type="entry name" value="G_PROTEIN_RECEP_F1_2"/>
    <property type="match status" value="1"/>
</dbReference>
<dbReference type="Gene3D" id="1.20.1070.10">
    <property type="entry name" value="Rhodopsin 7-helix transmembrane proteins"/>
    <property type="match status" value="1"/>
</dbReference>
<organism evidence="9 10">
    <name type="scientific">Acropora cervicornis</name>
    <name type="common">Staghorn coral</name>
    <dbReference type="NCBI Taxonomy" id="6130"/>
    <lineage>
        <taxon>Eukaryota</taxon>
        <taxon>Metazoa</taxon>
        <taxon>Cnidaria</taxon>
        <taxon>Anthozoa</taxon>
        <taxon>Hexacorallia</taxon>
        <taxon>Scleractinia</taxon>
        <taxon>Astrocoeniina</taxon>
        <taxon>Acroporidae</taxon>
        <taxon>Acropora</taxon>
    </lineage>
</organism>
<feature type="transmembrane region" description="Helical" evidence="7">
    <location>
        <begin position="160"/>
        <end position="181"/>
    </location>
</feature>
<comment type="caution">
    <text evidence="9">The sequence shown here is derived from an EMBL/GenBank/DDBJ whole genome shotgun (WGS) entry which is preliminary data.</text>
</comment>
<sequence>MTATLENKDFHYPINCILNAFLCFTAITLNCITIHALRKTSSLPKPLRILLLSLAVSDVGVGFLAQPLYSALLGIAWLQGTKNDLNYDSVYNAFITSLNLFSAASYTGVVILALDRFLAIHLHLRYHELVTQERLLAVVVLNWVSAAMLSFLRLLVSKYIIYRIYAFLLISSVIMTSILYCKIYATTARHANQIHVMQVDSMRQTGQVGDAARLRKSIAGTFLVYLAFLLCYLPHFATFVAIFISGPSDTVQVWRSYAVTIIYLNSSLNPLIYCWKMRQIRHTVVEMLRANVLRCRRLEITQTAKRSQKRSSEFPIPSTVNMRRDELPR</sequence>
<dbReference type="CDD" id="cd00637">
    <property type="entry name" value="7tm_classA_rhodopsin-like"/>
    <property type="match status" value="1"/>
</dbReference>
<comment type="subcellular location">
    <subcellularLocation>
        <location evidence="1">Cell membrane</location>
        <topology evidence="1">Multi-pass membrane protein</topology>
    </subcellularLocation>
</comment>
<evidence type="ECO:0000256" key="1">
    <source>
        <dbReference type="ARBA" id="ARBA00004651"/>
    </source>
</evidence>
<evidence type="ECO:0000256" key="7">
    <source>
        <dbReference type="SAM" id="Phobius"/>
    </source>
</evidence>
<evidence type="ECO:0000259" key="8">
    <source>
        <dbReference type="PROSITE" id="PS50262"/>
    </source>
</evidence>
<dbReference type="EMBL" id="JARQWQ010000004">
    <property type="protein sequence ID" value="KAK2572289.1"/>
    <property type="molecule type" value="Genomic_DNA"/>
</dbReference>
<reference evidence="9" key="1">
    <citation type="journal article" date="2023" name="G3 (Bethesda)">
        <title>Whole genome assembly and annotation of the endangered Caribbean coral Acropora cervicornis.</title>
        <authorList>
            <person name="Selwyn J.D."/>
            <person name="Vollmer S.V."/>
        </authorList>
    </citation>
    <scope>NUCLEOTIDE SEQUENCE</scope>
    <source>
        <strain evidence="9">K2</strain>
    </source>
</reference>
<evidence type="ECO:0000313" key="10">
    <source>
        <dbReference type="Proteomes" id="UP001249851"/>
    </source>
</evidence>
<keyword evidence="3 6" id="KW-0812">Transmembrane</keyword>
<name>A0AAD9R376_ACRCE</name>
<evidence type="ECO:0000256" key="6">
    <source>
        <dbReference type="RuleBase" id="RU000688"/>
    </source>
</evidence>
<keyword evidence="4 7" id="KW-1133">Transmembrane helix</keyword>
<evidence type="ECO:0000256" key="4">
    <source>
        <dbReference type="ARBA" id="ARBA00022989"/>
    </source>
</evidence>
<dbReference type="InterPro" id="IPR017452">
    <property type="entry name" value="GPCR_Rhodpsn_7TM"/>
</dbReference>
<feature type="transmembrane region" description="Helical" evidence="7">
    <location>
        <begin position="256"/>
        <end position="275"/>
    </location>
</feature>
<dbReference type="PANTHER" id="PTHR22750">
    <property type="entry name" value="G-PROTEIN COUPLED RECEPTOR"/>
    <property type="match status" value="1"/>
</dbReference>
<dbReference type="AlphaFoldDB" id="A0AAD9R376"/>
<dbReference type="PROSITE" id="PS00237">
    <property type="entry name" value="G_PROTEIN_RECEP_F1_1"/>
    <property type="match status" value="1"/>
</dbReference>
<feature type="transmembrane region" description="Helical" evidence="7">
    <location>
        <begin position="12"/>
        <end position="37"/>
    </location>
</feature>
<evidence type="ECO:0000256" key="5">
    <source>
        <dbReference type="ARBA" id="ARBA00023136"/>
    </source>
</evidence>
<keyword evidence="6" id="KW-0807">Transducer</keyword>
<keyword evidence="2" id="KW-1003">Cell membrane</keyword>
<accession>A0AAD9R376</accession>
<keyword evidence="6" id="KW-0297">G-protein coupled receptor</keyword>
<gene>
    <name evidence="9" type="ORF">P5673_002513</name>
</gene>
<reference evidence="9" key="2">
    <citation type="journal article" date="2023" name="Science">
        <title>Genomic signatures of disease resistance in endangered staghorn corals.</title>
        <authorList>
            <person name="Vollmer S.V."/>
            <person name="Selwyn J.D."/>
            <person name="Despard B.A."/>
            <person name="Roesel C.L."/>
        </authorList>
    </citation>
    <scope>NUCLEOTIDE SEQUENCE</scope>
    <source>
        <strain evidence="9">K2</strain>
    </source>
</reference>
<feature type="transmembrane region" description="Helical" evidence="7">
    <location>
        <begin position="49"/>
        <end position="78"/>
    </location>
</feature>
<keyword evidence="10" id="KW-1185">Reference proteome</keyword>
<feature type="transmembrane region" description="Helical" evidence="7">
    <location>
        <begin position="90"/>
        <end position="114"/>
    </location>
</feature>
<proteinExistence type="inferred from homology"/>
<evidence type="ECO:0000256" key="2">
    <source>
        <dbReference type="ARBA" id="ARBA00022475"/>
    </source>
</evidence>
<comment type="similarity">
    <text evidence="6">Belongs to the G-protein coupled receptor 1 family.</text>
</comment>
<dbReference type="Pfam" id="PF00001">
    <property type="entry name" value="7tm_1"/>
    <property type="match status" value="2"/>
</dbReference>
<dbReference type="GO" id="GO:0005886">
    <property type="term" value="C:plasma membrane"/>
    <property type="evidence" value="ECO:0007669"/>
    <property type="project" value="UniProtKB-SubCell"/>
</dbReference>
<dbReference type="GO" id="GO:0004930">
    <property type="term" value="F:G protein-coupled receptor activity"/>
    <property type="evidence" value="ECO:0007669"/>
    <property type="project" value="UniProtKB-KW"/>
</dbReference>
<keyword evidence="5 7" id="KW-0472">Membrane</keyword>